<feature type="domain" description="Methyltransferase FkbM" evidence="1">
    <location>
        <begin position="106"/>
        <end position="264"/>
    </location>
</feature>
<dbReference type="SUPFAM" id="SSF53335">
    <property type="entry name" value="S-adenosyl-L-methionine-dependent methyltransferases"/>
    <property type="match status" value="1"/>
</dbReference>
<keyword evidence="3" id="KW-1185">Reference proteome</keyword>
<evidence type="ECO:0000259" key="1">
    <source>
        <dbReference type="Pfam" id="PF05050"/>
    </source>
</evidence>
<dbReference type="Pfam" id="PF05050">
    <property type="entry name" value="Methyltransf_21"/>
    <property type="match status" value="1"/>
</dbReference>
<gene>
    <name evidence="2" type="ORF">GCM10023186_11350</name>
</gene>
<dbReference type="InterPro" id="IPR006342">
    <property type="entry name" value="FkbM_mtfrase"/>
</dbReference>
<dbReference type="InterPro" id="IPR029063">
    <property type="entry name" value="SAM-dependent_MTases_sf"/>
</dbReference>
<accession>A0ABP8IWH6</accession>
<dbReference type="InterPro" id="IPR052514">
    <property type="entry name" value="SAM-dependent_MTase"/>
</dbReference>
<dbReference type="PANTHER" id="PTHR34203">
    <property type="entry name" value="METHYLTRANSFERASE, FKBM FAMILY PROTEIN"/>
    <property type="match status" value="1"/>
</dbReference>
<organism evidence="2 3">
    <name type="scientific">Hymenobacter koreensis</name>
    <dbReference type="NCBI Taxonomy" id="1084523"/>
    <lineage>
        <taxon>Bacteria</taxon>
        <taxon>Pseudomonadati</taxon>
        <taxon>Bacteroidota</taxon>
        <taxon>Cytophagia</taxon>
        <taxon>Cytophagales</taxon>
        <taxon>Hymenobacteraceae</taxon>
        <taxon>Hymenobacter</taxon>
    </lineage>
</organism>
<proteinExistence type="predicted"/>
<evidence type="ECO:0000313" key="3">
    <source>
        <dbReference type="Proteomes" id="UP001500454"/>
    </source>
</evidence>
<comment type="caution">
    <text evidence="2">The sequence shown here is derived from an EMBL/GenBank/DDBJ whole genome shotgun (WGS) entry which is preliminary data.</text>
</comment>
<dbReference type="PANTHER" id="PTHR34203:SF15">
    <property type="entry name" value="SLL1173 PROTEIN"/>
    <property type="match status" value="1"/>
</dbReference>
<dbReference type="Proteomes" id="UP001500454">
    <property type="component" value="Unassembled WGS sequence"/>
</dbReference>
<dbReference type="Gene3D" id="3.40.50.150">
    <property type="entry name" value="Vaccinia Virus protein VP39"/>
    <property type="match status" value="1"/>
</dbReference>
<name>A0ABP8IWH6_9BACT</name>
<dbReference type="EMBL" id="BAABHA010000002">
    <property type="protein sequence ID" value="GAA4376971.1"/>
    <property type="molecule type" value="Genomic_DNA"/>
</dbReference>
<evidence type="ECO:0000313" key="2">
    <source>
        <dbReference type="EMBL" id="GAA4376971.1"/>
    </source>
</evidence>
<protein>
    <recommendedName>
        <fullName evidence="1">Methyltransferase FkbM domain-containing protein</fullName>
    </recommendedName>
</protein>
<dbReference type="NCBIfam" id="TIGR01444">
    <property type="entry name" value="fkbM_fam"/>
    <property type="match status" value="1"/>
</dbReference>
<sequence>MRHAVERAYFGKRIQAEKHPQSSWLSSYLHCLLAIGGHCVYINDTEALSEWPGLHTDGRTLRAFTRLGVSSDLQVLQQVWEHREYAAVTNYMRKHADCNGALRIIDAGANVGYTALYLGNTFPNAQIISIEPESSNFRQLSRNVTASGLANVEPLQAGLWQRRAHLEVGRDFRDHREWSFYVRESHHATDLMGYGVRQLAAERDWTCIDLLKIDIEGAERYLVETDELAAELLENTRFIAIEIHDEFNIRPRIYECLRRHGFEFFENGELTIGRNTNLTGGSGTL</sequence>
<reference evidence="3" key="1">
    <citation type="journal article" date="2019" name="Int. J. Syst. Evol. Microbiol.">
        <title>The Global Catalogue of Microorganisms (GCM) 10K type strain sequencing project: providing services to taxonomists for standard genome sequencing and annotation.</title>
        <authorList>
            <consortium name="The Broad Institute Genomics Platform"/>
            <consortium name="The Broad Institute Genome Sequencing Center for Infectious Disease"/>
            <person name="Wu L."/>
            <person name="Ma J."/>
        </authorList>
    </citation>
    <scope>NUCLEOTIDE SEQUENCE [LARGE SCALE GENOMIC DNA]</scope>
    <source>
        <strain evidence="3">JCM 17924</strain>
    </source>
</reference>